<gene>
    <name evidence="1" type="ORF">SDRG_11312</name>
</gene>
<dbReference type="VEuPathDB" id="FungiDB:SDRG_11312"/>
<sequence>MARTTASRARSSNAPPTTFRGYCLYKTGKCFLERALKTNGQPHNLCDLHRLKQNQNQRRLDWKVRAKQAARHEAMVTSPAVRFQPAPESPTLWAPQSAHDPTARAAYRAQVIQQLVRLVSEEVLASDFTQPKHTMPAVAPPHHVYYPPYPPQHEVHPAQSWEGVLTLSREYESRTNMYL</sequence>
<keyword evidence="2" id="KW-1185">Reference proteome</keyword>
<dbReference type="OMA" id="NQRRLDW"/>
<reference evidence="1 2" key="1">
    <citation type="submission" date="2012-04" db="EMBL/GenBank/DDBJ databases">
        <title>The Genome Sequence of Saprolegnia declina VS20.</title>
        <authorList>
            <consortium name="The Broad Institute Genome Sequencing Platform"/>
            <person name="Russ C."/>
            <person name="Nusbaum C."/>
            <person name="Tyler B."/>
            <person name="van West P."/>
            <person name="Dieguez-Uribeondo J."/>
            <person name="de Bruijn I."/>
            <person name="Tripathy S."/>
            <person name="Jiang R."/>
            <person name="Young S.K."/>
            <person name="Zeng Q."/>
            <person name="Gargeya S."/>
            <person name="Fitzgerald M."/>
            <person name="Haas B."/>
            <person name="Abouelleil A."/>
            <person name="Alvarado L."/>
            <person name="Arachchi H.M."/>
            <person name="Berlin A."/>
            <person name="Chapman S.B."/>
            <person name="Goldberg J."/>
            <person name="Griggs A."/>
            <person name="Gujja S."/>
            <person name="Hansen M."/>
            <person name="Howarth C."/>
            <person name="Imamovic A."/>
            <person name="Larimer J."/>
            <person name="McCowen C."/>
            <person name="Montmayeur A."/>
            <person name="Murphy C."/>
            <person name="Neiman D."/>
            <person name="Pearson M."/>
            <person name="Priest M."/>
            <person name="Roberts A."/>
            <person name="Saif S."/>
            <person name="Shea T."/>
            <person name="Sisk P."/>
            <person name="Sykes S."/>
            <person name="Wortman J."/>
            <person name="Nusbaum C."/>
            <person name="Birren B."/>
        </authorList>
    </citation>
    <scope>NUCLEOTIDE SEQUENCE [LARGE SCALE GENOMIC DNA]</scope>
    <source>
        <strain evidence="1 2">VS20</strain>
    </source>
</reference>
<protein>
    <submittedName>
        <fullName evidence="1">Uncharacterized protein</fullName>
    </submittedName>
</protein>
<dbReference type="GeneID" id="19952039"/>
<accession>T0RMB7</accession>
<organism evidence="1 2">
    <name type="scientific">Saprolegnia diclina (strain VS20)</name>
    <dbReference type="NCBI Taxonomy" id="1156394"/>
    <lineage>
        <taxon>Eukaryota</taxon>
        <taxon>Sar</taxon>
        <taxon>Stramenopiles</taxon>
        <taxon>Oomycota</taxon>
        <taxon>Saprolegniomycetes</taxon>
        <taxon>Saprolegniales</taxon>
        <taxon>Saprolegniaceae</taxon>
        <taxon>Saprolegnia</taxon>
    </lineage>
</organism>
<dbReference type="EMBL" id="JH767171">
    <property type="protein sequence ID" value="EQC31127.1"/>
    <property type="molecule type" value="Genomic_DNA"/>
</dbReference>
<proteinExistence type="predicted"/>
<dbReference type="AlphaFoldDB" id="T0RMB7"/>
<evidence type="ECO:0000313" key="1">
    <source>
        <dbReference type="EMBL" id="EQC31127.1"/>
    </source>
</evidence>
<dbReference type="RefSeq" id="XP_008615566.1">
    <property type="nucleotide sequence ID" value="XM_008617344.1"/>
</dbReference>
<dbReference type="InParanoid" id="T0RMB7"/>
<dbReference type="Proteomes" id="UP000030762">
    <property type="component" value="Unassembled WGS sequence"/>
</dbReference>
<name>T0RMB7_SAPDV</name>
<evidence type="ECO:0000313" key="2">
    <source>
        <dbReference type="Proteomes" id="UP000030762"/>
    </source>
</evidence>
<dbReference type="OrthoDB" id="75087at2759"/>